<name>A0ABP9BJ77_9MICC</name>
<dbReference type="EMBL" id="BAABKP010000002">
    <property type="protein sequence ID" value="GAA4795731.1"/>
    <property type="molecule type" value="Genomic_DNA"/>
</dbReference>
<gene>
    <name evidence="1" type="ORF">GCM10023352_13760</name>
</gene>
<dbReference type="Proteomes" id="UP001500187">
    <property type="component" value="Unassembled WGS sequence"/>
</dbReference>
<organism evidence="1 2">
    <name type="scientific">Rothia endophytica</name>
    <dbReference type="NCBI Taxonomy" id="1324766"/>
    <lineage>
        <taxon>Bacteria</taxon>
        <taxon>Bacillati</taxon>
        <taxon>Actinomycetota</taxon>
        <taxon>Actinomycetes</taxon>
        <taxon>Micrococcales</taxon>
        <taxon>Micrococcaceae</taxon>
        <taxon>Rothia</taxon>
    </lineage>
</organism>
<reference evidence="2" key="1">
    <citation type="journal article" date="2019" name="Int. J. Syst. Evol. Microbiol.">
        <title>The Global Catalogue of Microorganisms (GCM) 10K type strain sequencing project: providing services to taxonomists for standard genome sequencing and annotation.</title>
        <authorList>
            <consortium name="The Broad Institute Genomics Platform"/>
            <consortium name="The Broad Institute Genome Sequencing Center for Infectious Disease"/>
            <person name="Wu L."/>
            <person name="Ma J."/>
        </authorList>
    </citation>
    <scope>NUCLEOTIDE SEQUENCE [LARGE SCALE GENOMIC DNA]</scope>
    <source>
        <strain evidence="2">JCM 18541</strain>
    </source>
</reference>
<sequence>MRRGASTGGGAAGIPRATEVKIILQKTYRHTGGGARCFNYILCHASALGALELAHMHIEVRSQSMYQTPH</sequence>
<protein>
    <submittedName>
        <fullName evidence="1">Uncharacterized protein</fullName>
    </submittedName>
</protein>
<comment type="caution">
    <text evidence="1">The sequence shown here is derived from an EMBL/GenBank/DDBJ whole genome shotgun (WGS) entry which is preliminary data.</text>
</comment>
<keyword evidence="2" id="KW-1185">Reference proteome</keyword>
<accession>A0ABP9BJ77</accession>
<evidence type="ECO:0000313" key="2">
    <source>
        <dbReference type="Proteomes" id="UP001500187"/>
    </source>
</evidence>
<evidence type="ECO:0000313" key="1">
    <source>
        <dbReference type="EMBL" id="GAA4795731.1"/>
    </source>
</evidence>
<proteinExistence type="predicted"/>